<dbReference type="GO" id="GO:0042417">
    <property type="term" value="P:dopamine metabolic process"/>
    <property type="evidence" value="ECO:0007669"/>
    <property type="project" value="UniProtKB-UniRule"/>
</dbReference>
<name>A0AAV7LR23_PLEWA</name>
<reference evidence="13" key="1">
    <citation type="journal article" date="2022" name="bioRxiv">
        <title>Sequencing and chromosome-scale assembly of the giantPleurodeles waltlgenome.</title>
        <authorList>
            <person name="Brown T."/>
            <person name="Elewa A."/>
            <person name="Iarovenko S."/>
            <person name="Subramanian E."/>
            <person name="Araus A.J."/>
            <person name="Petzold A."/>
            <person name="Susuki M."/>
            <person name="Suzuki K.-i.T."/>
            <person name="Hayashi T."/>
            <person name="Toyoda A."/>
            <person name="Oliveira C."/>
            <person name="Osipova E."/>
            <person name="Leigh N.D."/>
            <person name="Simon A."/>
            <person name="Yun M.H."/>
        </authorList>
    </citation>
    <scope>NUCLEOTIDE SEQUENCE</scope>
    <source>
        <strain evidence="13">20211129_DDA</strain>
        <tissue evidence="13">Liver</tissue>
    </source>
</reference>
<feature type="binding site" evidence="11">
    <location>
        <position position="88"/>
    </location>
    <ligand>
        <name>S-adenosyl-L-methionine</name>
        <dbReference type="ChEBI" id="CHEBI:59789"/>
    </ligand>
</feature>
<comment type="function">
    <text evidence="10">Catalyzes the O-methylation, and thereby the inactivation, of catecholamine neurotransmitters and catechol hormones.</text>
</comment>
<keyword evidence="3 10" id="KW-0808">Transferase</keyword>
<dbReference type="CDD" id="cd02440">
    <property type="entry name" value="AdoMet_MTases"/>
    <property type="match status" value="1"/>
</dbReference>
<accession>A0AAV7LR23</accession>
<feature type="binding site" evidence="11">
    <location>
        <begin position="163"/>
        <end position="166"/>
    </location>
    <ligand>
        <name>S-adenosyl-L-methionine</name>
        <dbReference type="ChEBI" id="CHEBI:59789"/>
    </ligand>
</feature>
<feature type="binding site" evidence="12">
    <location>
        <position position="216"/>
    </location>
    <ligand>
        <name>Mg(2+)</name>
        <dbReference type="ChEBI" id="CHEBI:18420"/>
    </ligand>
</feature>
<keyword evidence="4 10" id="KW-0949">S-adenosyl-L-methionine</keyword>
<sequence>MVSVYGVLEDVRNLLCRKQGGSHRIKDHTQLLKPCNPLSRKRIITSIMADSKEQRTLDYVLQNAVRGDPQSVLDFIDKFSENEWAMHVGNVKGPIVEKVVTETDPSTCLELGTYCGYSAIRISRLLKPGTRFLTIESCPANAAIAQQMIDFAGMQDKVKILQGSSQEIIPRLKADHQVETLDFVFIDHWSECYTPDTKLLEECGLLRKGSVLLADNVVYPGAPDFLEYVRTSGRYDCTNFPTHLQYSKKEDALEKAVYRG</sequence>
<dbReference type="PROSITE" id="PS51682">
    <property type="entry name" value="SAM_OMT_I"/>
    <property type="match status" value="1"/>
</dbReference>
<dbReference type="GO" id="GO:0032259">
    <property type="term" value="P:methylation"/>
    <property type="evidence" value="ECO:0007669"/>
    <property type="project" value="UniProtKB-UniRule"/>
</dbReference>
<keyword evidence="2 10" id="KW-0489">Methyltransferase</keyword>
<keyword evidence="8 10" id="KW-0128">Catecholamine metabolism</keyword>
<evidence type="ECO:0000256" key="4">
    <source>
        <dbReference type="ARBA" id="ARBA00022691"/>
    </source>
</evidence>
<dbReference type="EC" id="2.1.1.6" evidence="1 10"/>
<keyword evidence="6 10" id="KW-0460">Magnesium</keyword>
<dbReference type="GO" id="GO:0016206">
    <property type="term" value="F:catechol O-methyltransferase activity"/>
    <property type="evidence" value="ECO:0007669"/>
    <property type="project" value="UniProtKB-UniRule"/>
</dbReference>
<comment type="similarity">
    <text evidence="9 10">Belongs to the class I-like SAM-binding methyltransferase superfamily. Cation-dependent O-methyltransferase family.</text>
</comment>
<dbReference type="InterPro" id="IPR017128">
    <property type="entry name" value="Catechol_O-MeTrfase_euk"/>
</dbReference>
<evidence type="ECO:0000313" key="13">
    <source>
        <dbReference type="EMBL" id="KAJ1094011.1"/>
    </source>
</evidence>
<feature type="binding site" evidence="11">
    <location>
        <position position="118"/>
    </location>
    <ligand>
        <name>S-adenosyl-L-methionine</name>
        <dbReference type="ChEBI" id="CHEBI:59789"/>
    </ligand>
</feature>
<dbReference type="GO" id="GO:0016020">
    <property type="term" value="C:membrane"/>
    <property type="evidence" value="ECO:0007669"/>
    <property type="project" value="TreeGrafter"/>
</dbReference>
<evidence type="ECO:0000256" key="12">
    <source>
        <dbReference type="PIRSR" id="PIRSR037177-3"/>
    </source>
</evidence>
<comment type="catalytic activity">
    <reaction evidence="10">
        <text>a catechol + S-adenosyl-L-methionine = a guaiacol + S-adenosyl-L-homocysteine + H(+)</text>
        <dbReference type="Rhea" id="RHEA:17877"/>
        <dbReference type="ChEBI" id="CHEBI:15378"/>
        <dbReference type="ChEBI" id="CHEBI:33566"/>
        <dbReference type="ChEBI" id="CHEBI:57856"/>
        <dbReference type="ChEBI" id="CHEBI:59789"/>
        <dbReference type="ChEBI" id="CHEBI:134251"/>
        <dbReference type="EC" id="2.1.1.6"/>
    </reaction>
</comment>
<evidence type="ECO:0000256" key="11">
    <source>
        <dbReference type="PIRSR" id="PIRSR037177-1"/>
    </source>
</evidence>
<comment type="caution">
    <text evidence="13">The sequence shown here is derived from an EMBL/GenBank/DDBJ whole genome shotgun (WGS) entry which is preliminary data.</text>
</comment>
<feature type="binding site" evidence="11">
    <location>
        <position position="187"/>
    </location>
    <ligand>
        <name>S-adenosyl-L-methionine</name>
        <dbReference type="ChEBI" id="CHEBI:59789"/>
    </ligand>
</feature>
<evidence type="ECO:0000256" key="9">
    <source>
        <dbReference type="ARBA" id="ARBA00023453"/>
    </source>
</evidence>
<feature type="binding site" evidence="12">
    <location>
        <position position="187"/>
    </location>
    <ligand>
        <name>Mg(2+)</name>
        <dbReference type="ChEBI" id="CHEBI:18420"/>
    </ligand>
</feature>
<evidence type="ECO:0000256" key="10">
    <source>
        <dbReference type="PIRNR" id="PIRNR037177"/>
    </source>
</evidence>
<dbReference type="PANTHER" id="PTHR43836:SF3">
    <property type="entry name" value="CATECHOL O-METHYLTRANSFERASE"/>
    <property type="match status" value="1"/>
</dbReference>
<dbReference type="AlphaFoldDB" id="A0AAV7LR23"/>
<dbReference type="PANTHER" id="PTHR43836">
    <property type="entry name" value="CATECHOL O-METHYLTRANSFERASE 1-RELATED"/>
    <property type="match status" value="1"/>
</dbReference>
<dbReference type="PIRSF" id="PIRSF037177">
    <property type="entry name" value="Catechol_O-mtfrase_euk"/>
    <property type="match status" value="1"/>
</dbReference>
<dbReference type="GO" id="GO:0030424">
    <property type="term" value="C:axon"/>
    <property type="evidence" value="ECO:0007669"/>
    <property type="project" value="TreeGrafter"/>
</dbReference>
<dbReference type="Proteomes" id="UP001066276">
    <property type="component" value="Chromosome 11"/>
</dbReference>
<dbReference type="GO" id="GO:0032502">
    <property type="term" value="P:developmental process"/>
    <property type="evidence" value="ECO:0007669"/>
    <property type="project" value="UniProtKB-UniRule"/>
</dbReference>
<dbReference type="Gene3D" id="3.40.50.150">
    <property type="entry name" value="Vaccinia Virus protein VP39"/>
    <property type="match status" value="1"/>
</dbReference>
<evidence type="ECO:0000256" key="6">
    <source>
        <dbReference type="ARBA" id="ARBA00022842"/>
    </source>
</evidence>
<feature type="binding site" evidence="12">
    <location>
        <position position="215"/>
    </location>
    <ligand>
        <name>Mg(2+)</name>
        <dbReference type="ChEBI" id="CHEBI:18420"/>
    </ligand>
</feature>
<evidence type="ECO:0000256" key="3">
    <source>
        <dbReference type="ARBA" id="ARBA00022679"/>
    </source>
</evidence>
<evidence type="ECO:0000313" key="14">
    <source>
        <dbReference type="Proteomes" id="UP001066276"/>
    </source>
</evidence>
<keyword evidence="14" id="KW-1185">Reference proteome</keyword>
<dbReference type="GO" id="GO:0042424">
    <property type="term" value="P:catecholamine catabolic process"/>
    <property type="evidence" value="ECO:0007669"/>
    <property type="project" value="UniProtKB-UniRule"/>
</dbReference>
<organism evidence="13 14">
    <name type="scientific">Pleurodeles waltl</name>
    <name type="common">Iberian ribbed newt</name>
    <dbReference type="NCBI Taxonomy" id="8319"/>
    <lineage>
        <taxon>Eukaryota</taxon>
        <taxon>Metazoa</taxon>
        <taxon>Chordata</taxon>
        <taxon>Craniata</taxon>
        <taxon>Vertebrata</taxon>
        <taxon>Euteleostomi</taxon>
        <taxon>Amphibia</taxon>
        <taxon>Batrachia</taxon>
        <taxon>Caudata</taxon>
        <taxon>Salamandroidea</taxon>
        <taxon>Salamandridae</taxon>
        <taxon>Pleurodelinae</taxon>
        <taxon>Pleurodeles</taxon>
    </lineage>
</organism>
<evidence type="ECO:0000256" key="7">
    <source>
        <dbReference type="ARBA" id="ARBA00022867"/>
    </source>
</evidence>
<dbReference type="Pfam" id="PF01596">
    <property type="entry name" value="Methyltransf_3"/>
    <property type="match status" value="1"/>
</dbReference>
<dbReference type="InterPro" id="IPR029063">
    <property type="entry name" value="SAM-dependent_MTases_sf"/>
</dbReference>
<feature type="binding site" evidence="11">
    <location>
        <position position="136"/>
    </location>
    <ligand>
        <name>S-adenosyl-L-methionine</name>
        <dbReference type="ChEBI" id="CHEBI:59789"/>
    </ligand>
</feature>
<comment type="cofactor">
    <cofactor evidence="10 12">
        <name>Mg(2+)</name>
        <dbReference type="ChEBI" id="CHEBI:18420"/>
    </cofactor>
    <text evidence="10 12">Binds 1 Mg(2+) ion per subunit.</text>
</comment>
<proteinExistence type="inferred from homology"/>
<dbReference type="EMBL" id="JANPWB010000015">
    <property type="protein sequence ID" value="KAJ1094011.1"/>
    <property type="molecule type" value="Genomic_DNA"/>
</dbReference>
<evidence type="ECO:0000256" key="2">
    <source>
        <dbReference type="ARBA" id="ARBA00022603"/>
    </source>
</evidence>
<dbReference type="FunFam" id="3.40.50.150:FF:000054">
    <property type="entry name" value="Catechol O-methyltransferase"/>
    <property type="match status" value="1"/>
</dbReference>
<dbReference type="SUPFAM" id="SSF53335">
    <property type="entry name" value="S-adenosyl-L-methionine-dependent methyltransferases"/>
    <property type="match status" value="1"/>
</dbReference>
<keyword evidence="7 10" id="KW-0531">Neurotransmitter degradation</keyword>
<keyword evidence="5 10" id="KW-0479">Metal-binding</keyword>
<dbReference type="InterPro" id="IPR002935">
    <property type="entry name" value="SAM_O-MeTrfase"/>
</dbReference>
<gene>
    <name evidence="13" type="ORF">NDU88_007097</name>
</gene>
<dbReference type="GO" id="GO:0030425">
    <property type="term" value="C:dendrite"/>
    <property type="evidence" value="ECO:0007669"/>
    <property type="project" value="TreeGrafter"/>
</dbReference>
<protein>
    <recommendedName>
        <fullName evidence="1 10">Catechol O-methyltransferase</fullName>
        <ecNumber evidence="1 10">2.1.1.6</ecNumber>
    </recommendedName>
</protein>
<evidence type="ECO:0000256" key="8">
    <source>
        <dbReference type="ARBA" id="ARBA00022939"/>
    </source>
</evidence>
<dbReference type="GO" id="GO:0000287">
    <property type="term" value="F:magnesium ion binding"/>
    <property type="evidence" value="ECO:0007669"/>
    <property type="project" value="UniProtKB-UniRule"/>
</dbReference>
<evidence type="ECO:0000256" key="1">
    <source>
        <dbReference type="ARBA" id="ARBA00012880"/>
    </source>
</evidence>
<evidence type="ECO:0000256" key="5">
    <source>
        <dbReference type="ARBA" id="ARBA00022723"/>
    </source>
</evidence>